<dbReference type="Pfam" id="PF03781">
    <property type="entry name" value="FGE-sulfatase"/>
    <property type="match status" value="1"/>
</dbReference>
<dbReference type="InterPro" id="IPR016187">
    <property type="entry name" value="CTDL_fold"/>
</dbReference>
<evidence type="ECO:0000256" key="2">
    <source>
        <dbReference type="ARBA" id="ARBA00023004"/>
    </source>
</evidence>
<reference evidence="6" key="1">
    <citation type="journal article" date="2019" name="PLoS Negl. Trop. Dis.">
        <title>Revisiting the worldwide diversity of Leptospira species in the environment.</title>
        <authorList>
            <person name="Vincent A.T."/>
            <person name="Schiettekatte O."/>
            <person name="Bourhy P."/>
            <person name="Veyrier F.J."/>
            <person name="Picardeau M."/>
        </authorList>
    </citation>
    <scope>NUCLEOTIDE SEQUENCE [LARGE SCALE GENOMIC DNA]</scope>
    <source>
        <strain evidence="6">201702476</strain>
    </source>
</reference>
<keyword evidence="1" id="KW-0560">Oxidoreductase</keyword>
<dbReference type="Gene3D" id="3.90.1580.10">
    <property type="entry name" value="paralog of FGE (formylglycine-generating enzyme)"/>
    <property type="match status" value="2"/>
</dbReference>
<evidence type="ECO:0000256" key="1">
    <source>
        <dbReference type="ARBA" id="ARBA00023002"/>
    </source>
</evidence>
<evidence type="ECO:0000313" key="6">
    <source>
        <dbReference type="EMBL" id="TGL56988.1"/>
    </source>
</evidence>
<dbReference type="AlphaFoldDB" id="A0A4R9JZD7"/>
<keyword evidence="2" id="KW-0408">Iron</keyword>
<dbReference type="Pfam" id="PF12867">
    <property type="entry name" value="DinB_2"/>
    <property type="match status" value="1"/>
</dbReference>
<dbReference type="InterPro" id="IPR051043">
    <property type="entry name" value="Sulfatase_Mod_Factor_Kinase"/>
</dbReference>
<evidence type="ECO:0000313" key="7">
    <source>
        <dbReference type="Proteomes" id="UP000297693"/>
    </source>
</evidence>
<dbReference type="PANTHER" id="PTHR23150">
    <property type="entry name" value="SULFATASE MODIFYING FACTOR 1, 2"/>
    <property type="match status" value="1"/>
</dbReference>
<evidence type="ECO:0000259" key="4">
    <source>
        <dbReference type="Pfam" id="PF03781"/>
    </source>
</evidence>
<feature type="domain" description="Sulfatase-modifying factor enzyme-like" evidence="4">
    <location>
        <begin position="185"/>
        <end position="325"/>
    </location>
</feature>
<feature type="domain" description="DinB-like" evidence="5">
    <location>
        <begin position="19"/>
        <end position="149"/>
    </location>
</feature>
<comment type="caution">
    <text evidence="6">The sequence shown here is derived from an EMBL/GenBank/DDBJ whole genome shotgun (WGS) entry which is preliminary data.</text>
</comment>
<evidence type="ECO:0000259" key="5">
    <source>
        <dbReference type="Pfam" id="PF12867"/>
    </source>
</evidence>
<dbReference type="SUPFAM" id="SSF56436">
    <property type="entry name" value="C-type lectin-like"/>
    <property type="match status" value="1"/>
</dbReference>
<accession>A0A4R9JZD7</accession>
<keyword evidence="7" id="KW-1185">Reference proteome</keyword>
<dbReference type="Proteomes" id="UP000297693">
    <property type="component" value="Unassembled WGS sequence"/>
</dbReference>
<comment type="pathway">
    <text evidence="3">Amino-acid biosynthesis; ergothioneine biosynthesis.</text>
</comment>
<dbReference type="InterPro" id="IPR005532">
    <property type="entry name" value="SUMF_dom"/>
</dbReference>
<proteinExistence type="predicted"/>
<sequence>MQEAILPDRDAVEELLKLFLKTRNNTLSIIENFQPEDCNLQASEFVSPTKWHLAHTTWFFEHFILMPNFAEYKVFDPSFVFLFNSYYNSVGDRVARDKRHLISRPNLSEVMQYREHVNTYIATVLNRLPESIFPLVELGIHHEMQHQELMVTDMKYNAFSHPIPFAVQAESEFLTFKKSQGKKKIDEGVYRVGNSDPTKFHFDNEGPAHKTYIESFEISNSLVLAEDFIEFVESGAYQDSLLWHSDAWSHIKSKSIENPLYWKRGRSSWEQFTLAGWKEISENDPLVHVSYFEANAFAEWAGSRLPTEFEWEAADVTSAGYLWEHTGSPYVPYPRFEKGKGDIGEYNGKFMNNQYVLRGGSLFSPEGHLRSTYRNFFYPTDAWQYNGIRLVTK</sequence>
<dbReference type="InterPro" id="IPR042095">
    <property type="entry name" value="SUMF_sf"/>
</dbReference>
<gene>
    <name evidence="6" type="ORF">EHQ58_15490</name>
</gene>
<dbReference type="EMBL" id="RQGD01000042">
    <property type="protein sequence ID" value="TGL56988.1"/>
    <property type="molecule type" value="Genomic_DNA"/>
</dbReference>
<dbReference type="RefSeq" id="WP_135624824.1">
    <property type="nucleotide sequence ID" value="NZ_RQGD01000042.1"/>
</dbReference>
<protein>
    <submittedName>
        <fullName evidence="6">Ergothioneine biosynthesis protein EgtB</fullName>
    </submittedName>
</protein>
<dbReference type="OrthoDB" id="9812707at2"/>
<dbReference type="InterPro" id="IPR024775">
    <property type="entry name" value="DinB-like"/>
</dbReference>
<organism evidence="6 7">
    <name type="scientific">Leptospira ognonensis</name>
    <dbReference type="NCBI Taxonomy" id="2484945"/>
    <lineage>
        <taxon>Bacteria</taxon>
        <taxon>Pseudomonadati</taxon>
        <taxon>Spirochaetota</taxon>
        <taxon>Spirochaetia</taxon>
        <taxon>Leptospirales</taxon>
        <taxon>Leptospiraceae</taxon>
        <taxon>Leptospira</taxon>
    </lineage>
</organism>
<name>A0A4R9JZD7_9LEPT</name>
<dbReference type="PANTHER" id="PTHR23150:SF36">
    <property type="entry name" value="HERCYNINE OXYGENASE"/>
    <property type="match status" value="1"/>
</dbReference>
<evidence type="ECO:0000256" key="3">
    <source>
        <dbReference type="ARBA" id="ARBA00037882"/>
    </source>
</evidence>